<reference evidence="3" key="1">
    <citation type="submission" date="2005-09" db="EMBL/GenBank/DDBJ databases">
        <title>Complete genome sequence of Clostridium kluyveri and comparative genomics of Clostridia species.</title>
        <authorList>
            <person name="Inui M."/>
            <person name="Nonaka H."/>
            <person name="Shinoda Y."/>
            <person name="Ikenaga Y."/>
            <person name="Abe M."/>
            <person name="Naito K."/>
            <person name="Vertes A.A."/>
            <person name="Yukawa H."/>
        </authorList>
    </citation>
    <scope>NUCLEOTIDE SEQUENCE [LARGE SCALE GENOMIC DNA]</scope>
    <source>
        <strain evidence="3">NBRC 12016</strain>
    </source>
</reference>
<evidence type="ECO:0000313" key="2">
    <source>
        <dbReference type="EMBL" id="BAH06701.1"/>
    </source>
</evidence>
<protein>
    <submittedName>
        <fullName evidence="2">Uncharacterized protein</fullName>
    </submittedName>
</protein>
<dbReference type="EMBL" id="AP009049">
    <property type="protein sequence ID" value="BAH06701.1"/>
    <property type="molecule type" value="Genomic_DNA"/>
</dbReference>
<gene>
    <name evidence="2" type="ordered locus">CKR_1650</name>
</gene>
<sequence>MHISKNELYLYLYLFLYFLIPPPQDQKYLTNLQKFFYFPLYTFLKFLLTLNIFLLLLCIFHLYSYYESPYEVILRFRWSLLIKEYFSHLYLRKSHLRILYFNIHWLS</sequence>
<feature type="transmembrane region" description="Helical" evidence="1">
    <location>
        <begin position="7"/>
        <end position="23"/>
    </location>
</feature>
<accession>B9E2H6</accession>
<name>B9E2H6_CLOK1</name>
<evidence type="ECO:0000256" key="1">
    <source>
        <dbReference type="SAM" id="Phobius"/>
    </source>
</evidence>
<dbReference type="HOGENOM" id="CLU_2205455_0_0_9"/>
<proteinExistence type="predicted"/>
<keyword evidence="1" id="KW-0812">Transmembrane</keyword>
<keyword evidence="1" id="KW-0472">Membrane</keyword>
<keyword evidence="1" id="KW-1133">Transmembrane helix</keyword>
<feature type="transmembrane region" description="Helical" evidence="1">
    <location>
        <begin position="43"/>
        <end position="66"/>
    </location>
</feature>
<dbReference type="AlphaFoldDB" id="B9E2H6"/>
<evidence type="ECO:0000313" key="3">
    <source>
        <dbReference type="Proteomes" id="UP000007969"/>
    </source>
</evidence>
<dbReference type="KEGG" id="ckr:CKR_1650"/>
<organism evidence="2 3">
    <name type="scientific">Clostridium kluyveri (strain NBRC 12016)</name>
    <dbReference type="NCBI Taxonomy" id="583346"/>
    <lineage>
        <taxon>Bacteria</taxon>
        <taxon>Bacillati</taxon>
        <taxon>Bacillota</taxon>
        <taxon>Clostridia</taxon>
        <taxon>Eubacteriales</taxon>
        <taxon>Clostridiaceae</taxon>
        <taxon>Clostridium</taxon>
    </lineage>
</organism>
<dbReference type="Proteomes" id="UP000007969">
    <property type="component" value="Chromosome"/>
</dbReference>